<keyword evidence="2" id="KW-0238">DNA-binding</keyword>
<sequence length="214" mass="23850">MWTPLILRDVFFGLRRFDQICADLGIASNVLTARLETLVDKGILERVPYQNRPPRYEYRPTRKGKDLFPILLGMMHWGDSWVSEREGPPVRVRHEPCGQSSEPRVVCSACGEPISLDNVGVYAGPSARPTRGTSLLARDLPPEDGPKTSRRRLRERLGQAIAATLEVLHSAGARYQKARPSRAEHDGAKAFYLACHHEAPTKTGVTVRPQSSSQ</sequence>
<dbReference type="PROSITE" id="PS51118">
    <property type="entry name" value="HTH_HXLR"/>
    <property type="match status" value="1"/>
</dbReference>
<gene>
    <name evidence="6" type="ORF">LVJ94_39695</name>
</gene>
<evidence type="ECO:0000313" key="7">
    <source>
        <dbReference type="Proteomes" id="UP001374803"/>
    </source>
</evidence>
<keyword evidence="1" id="KW-0805">Transcription regulation</keyword>
<evidence type="ECO:0000313" key="6">
    <source>
        <dbReference type="EMBL" id="WXB03020.1"/>
    </source>
</evidence>
<dbReference type="RefSeq" id="WP_394832647.1">
    <property type="nucleotide sequence ID" value="NZ_CP089929.1"/>
</dbReference>
<dbReference type="InterPro" id="IPR036390">
    <property type="entry name" value="WH_DNA-bd_sf"/>
</dbReference>
<organism evidence="6 7">
    <name type="scientific">Pendulispora rubella</name>
    <dbReference type="NCBI Taxonomy" id="2741070"/>
    <lineage>
        <taxon>Bacteria</taxon>
        <taxon>Pseudomonadati</taxon>
        <taxon>Myxococcota</taxon>
        <taxon>Myxococcia</taxon>
        <taxon>Myxococcales</taxon>
        <taxon>Sorangiineae</taxon>
        <taxon>Pendulisporaceae</taxon>
        <taxon>Pendulispora</taxon>
    </lineage>
</organism>
<feature type="region of interest" description="Disordered" evidence="4">
    <location>
        <begin position="127"/>
        <end position="150"/>
    </location>
</feature>
<name>A0ABZ2KWT2_9BACT</name>
<dbReference type="InterPro" id="IPR002577">
    <property type="entry name" value="HTH_HxlR"/>
</dbReference>
<dbReference type="SUPFAM" id="SSF46785">
    <property type="entry name" value="Winged helix' DNA-binding domain"/>
    <property type="match status" value="1"/>
</dbReference>
<dbReference type="EMBL" id="CP089983">
    <property type="protein sequence ID" value="WXB03020.1"/>
    <property type="molecule type" value="Genomic_DNA"/>
</dbReference>
<accession>A0ABZ2KWT2</accession>
<evidence type="ECO:0000256" key="2">
    <source>
        <dbReference type="ARBA" id="ARBA00023125"/>
    </source>
</evidence>
<dbReference type="InterPro" id="IPR036388">
    <property type="entry name" value="WH-like_DNA-bd_sf"/>
</dbReference>
<dbReference type="Pfam" id="PF01638">
    <property type="entry name" value="HxlR"/>
    <property type="match status" value="1"/>
</dbReference>
<feature type="domain" description="HTH hxlR-type" evidence="5">
    <location>
        <begin position="1"/>
        <end position="86"/>
    </location>
</feature>
<evidence type="ECO:0000256" key="3">
    <source>
        <dbReference type="ARBA" id="ARBA00023163"/>
    </source>
</evidence>
<proteinExistence type="predicted"/>
<dbReference type="PANTHER" id="PTHR33204:SF18">
    <property type="entry name" value="TRANSCRIPTIONAL REGULATORY PROTEIN"/>
    <property type="match status" value="1"/>
</dbReference>
<evidence type="ECO:0000256" key="4">
    <source>
        <dbReference type="SAM" id="MobiDB-lite"/>
    </source>
</evidence>
<reference evidence="6" key="1">
    <citation type="submission" date="2021-12" db="EMBL/GenBank/DDBJ databases">
        <title>Discovery of the Pendulisporaceae a myxobacterial family with distinct sporulation behavior and unique specialized metabolism.</title>
        <authorList>
            <person name="Garcia R."/>
            <person name="Popoff A."/>
            <person name="Bader C.D."/>
            <person name="Loehr J."/>
            <person name="Walesch S."/>
            <person name="Walt C."/>
            <person name="Boldt J."/>
            <person name="Bunk B."/>
            <person name="Haeckl F.J.F.P.J."/>
            <person name="Gunesch A.P."/>
            <person name="Birkelbach J."/>
            <person name="Nuebel U."/>
            <person name="Pietschmann T."/>
            <person name="Bach T."/>
            <person name="Mueller R."/>
        </authorList>
    </citation>
    <scope>NUCLEOTIDE SEQUENCE</scope>
    <source>
        <strain evidence="6">MSr11367</strain>
    </source>
</reference>
<evidence type="ECO:0000259" key="5">
    <source>
        <dbReference type="PROSITE" id="PS51118"/>
    </source>
</evidence>
<dbReference type="Gene3D" id="1.10.10.10">
    <property type="entry name" value="Winged helix-like DNA-binding domain superfamily/Winged helix DNA-binding domain"/>
    <property type="match status" value="1"/>
</dbReference>
<evidence type="ECO:0000256" key="1">
    <source>
        <dbReference type="ARBA" id="ARBA00023015"/>
    </source>
</evidence>
<keyword evidence="3" id="KW-0804">Transcription</keyword>
<keyword evidence="7" id="KW-1185">Reference proteome</keyword>
<dbReference type="Proteomes" id="UP001374803">
    <property type="component" value="Chromosome"/>
</dbReference>
<dbReference type="PANTHER" id="PTHR33204">
    <property type="entry name" value="TRANSCRIPTIONAL REGULATOR, MARR FAMILY"/>
    <property type="match status" value="1"/>
</dbReference>
<protein>
    <submittedName>
        <fullName evidence="6">Helix-turn-helix transcriptional regulator</fullName>
    </submittedName>
</protein>